<evidence type="ECO:0000313" key="3">
    <source>
        <dbReference type="Proteomes" id="UP001333110"/>
    </source>
</evidence>
<comment type="caution">
    <text evidence="2">The sequence shown here is derived from an EMBL/GenBank/DDBJ whole genome shotgun (WGS) entry which is preliminary data.</text>
</comment>
<feature type="region of interest" description="Disordered" evidence="1">
    <location>
        <begin position="1"/>
        <end position="20"/>
    </location>
</feature>
<keyword evidence="3" id="KW-1185">Reference proteome</keyword>
<sequence>MKVHYESWKRPLRSSSPTVNLTLPSPPPHHVPKHLIQMSFKYLQGWRLNHFPGQPVPMLDNPFSEEKFPNIQSKPPLAQLEAISSRPVTCYLGEETDPHLSTTSFQGVVESNKVSPQPPFLQAKQPQSLDTLQHLNVSLVVRGPKLNTVFEVQPHQCRVQGHDHFPTPAGHAIPDTSQDAIGFLGHLGTLLAHIQAAVNQHPQVLFCLAAFQPLFPKPVAFHGVAVAQVQDLALHLVEPHTIGPSPLIQPVQVPLQSLPTLKQINTAAQLGVVCKLTEGALDPFVQIIDKDIKQDWPQHRALGDTTCDRPPTGVNSIHHHSLGPAIQPVLYPAKSTPVQAMSSQLLQENAVGNSVKGFTEV</sequence>
<name>A0AAN7NWZ5_MYCAM</name>
<evidence type="ECO:0000313" key="2">
    <source>
        <dbReference type="EMBL" id="KAK4819426.1"/>
    </source>
</evidence>
<gene>
    <name evidence="2" type="ORF">QYF61_003713</name>
</gene>
<proteinExistence type="predicted"/>
<dbReference type="Proteomes" id="UP001333110">
    <property type="component" value="Unassembled WGS sequence"/>
</dbReference>
<dbReference type="EMBL" id="JAUNZN010000006">
    <property type="protein sequence ID" value="KAK4819426.1"/>
    <property type="molecule type" value="Genomic_DNA"/>
</dbReference>
<organism evidence="2 3">
    <name type="scientific">Mycteria americana</name>
    <name type="common">Wood stork</name>
    <dbReference type="NCBI Taxonomy" id="33587"/>
    <lineage>
        <taxon>Eukaryota</taxon>
        <taxon>Metazoa</taxon>
        <taxon>Chordata</taxon>
        <taxon>Craniata</taxon>
        <taxon>Vertebrata</taxon>
        <taxon>Euteleostomi</taxon>
        <taxon>Archelosauria</taxon>
        <taxon>Archosauria</taxon>
        <taxon>Dinosauria</taxon>
        <taxon>Saurischia</taxon>
        <taxon>Theropoda</taxon>
        <taxon>Coelurosauria</taxon>
        <taxon>Aves</taxon>
        <taxon>Neognathae</taxon>
        <taxon>Neoaves</taxon>
        <taxon>Aequornithes</taxon>
        <taxon>Ciconiiformes</taxon>
        <taxon>Ciconiidae</taxon>
        <taxon>Mycteria</taxon>
    </lineage>
</organism>
<accession>A0AAN7NWZ5</accession>
<evidence type="ECO:0000256" key="1">
    <source>
        <dbReference type="SAM" id="MobiDB-lite"/>
    </source>
</evidence>
<dbReference type="AlphaFoldDB" id="A0AAN7NWZ5"/>
<reference evidence="2 3" key="1">
    <citation type="journal article" date="2023" name="J. Hered.">
        <title>Chromosome-level genome of the wood stork (Mycteria americana) provides insight into avian chromosome evolution.</title>
        <authorList>
            <person name="Flamio R. Jr."/>
            <person name="Ramstad K.M."/>
        </authorList>
    </citation>
    <scope>NUCLEOTIDE SEQUENCE [LARGE SCALE GENOMIC DNA]</scope>
    <source>
        <strain evidence="2">JAX WOST 10</strain>
    </source>
</reference>
<protein>
    <submittedName>
        <fullName evidence="2">Uncharacterized protein</fullName>
    </submittedName>
</protein>